<feature type="transmembrane region" description="Helical" evidence="1">
    <location>
        <begin position="569"/>
        <end position="587"/>
    </location>
</feature>
<evidence type="ECO:0000313" key="3">
    <source>
        <dbReference type="Proteomes" id="UP000231383"/>
    </source>
</evidence>
<feature type="transmembrane region" description="Helical" evidence="1">
    <location>
        <begin position="12"/>
        <end position="30"/>
    </location>
</feature>
<keyword evidence="1" id="KW-0472">Membrane</keyword>
<feature type="transmembrane region" description="Helical" evidence="1">
    <location>
        <begin position="440"/>
        <end position="457"/>
    </location>
</feature>
<gene>
    <name evidence="2" type="ORF">CO051_03650</name>
</gene>
<feature type="transmembrane region" description="Helical" evidence="1">
    <location>
        <begin position="528"/>
        <end position="549"/>
    </location>
</feature>
<dbReference type="Pfam" id="PF10060">
    <property type="entry name" value="DUF2298"/>
    <property type="match status" value="1"/>
</dbReference>
<dbReference type="PANTHER" id="PTHR10790:SF51">
    <property type="entry name" value="TETRATRICOPEPTIDE REPEAT PROTEIN"/>
    <property type="match status" value="1"/>
</dbReference>
<feature type="transmembrane region" description="Helical" evidence="1">
    <location>
        <begin position="98"/>
        <end position="118"/>
    </location>
</feature>
<reference evidence="3" key="1">
    <citation type="submission" date="2017-09" db="EMBL/GenBank/DDBJ databases">
        <title>Depth-based differentiation of microbial function through sediment-hosted aquifers and enrichment of novel symbionts in the deep terrestrial subsurface.</title>
        <authorList>
            <person name="Probst A.J."/>
            <person name="Ladd B."/>
            <person name="Jarett J.K."/>
            <person name="Geller-Mcgrath D.E."/>
            <person name="Sieber C.M.K."/>
            <person name="Emerson J.B."/>
            <person name="Anantharaman K."/>
            <person name="Thomas B.C."/>
            <person name="Malmstrom R."/>
            <person name="Stieglmeier M."/>
            <person name="Klingl A."/>
            <person name="Woyke T."/>
            <person name="Ryan C.M."/>
            <person name="Banfield J.F."/>
        </authorList>
    </citation>
    <scope>NUCLEOTIDE SEQUENCE [LARGE SCALE GENOMIC DNA]</scope>
</reference>
<feature type="transmembrane region" description="Helical" evidence="1">
    <location>
        <begin position="596"/>
        <end position="620"/>
    </location>
</feature>
<dbReference type="Proteomes" id="UP000231383">
    <property type="component" value="Unassembled WGS sequence"/>
</dbReference>
<feature type="transmembrane region" description="Helical" evidence="1">
    <location>
        <begin position="415"/>
        <end position="433"/>
    </location>
</feature>
<dbReference type="EMBL" id="PFSC01000102">
    <property type="protein sequence ID" value="PJC31886.1"/>
    <property type="molecule type" value="Genomic_DNA"/>
</dbReference>
<accession>A0A2M8EYX5</accession>
<evidence type="ECO:0000313" key="2">
    <source>
        <dbReference type="EMBL" id="PJC31886.1"/>
    </source>
</evidence>
<proteinExistence type="predicted"/>
<dbReference type="PANTHER" id="PTHR10790">
    <property type="entry name" value="TPR-DOMAIN CONTAINING PROTEIN"/>
    <property type="match status" value="1"/>
</dbReference>
<feature type="transmembrane region" description="Helical" evidence="1">
    <location>
        <begin position="323"/>
        <end position="345"/>
    </location>
</feature>
<keyword evidence="1" id="KW-0812">Transmembrane</keyword>
<evidence type="ECO:0000256" key="1">
    <source>
        <dbReference type="SAM" id="Phobius"/>
    </source>
</evidence>
<comment type="caution">
    <text evidence="2">The sequence shown here is derived from an EMBL/GenBank/DDBJ whole genome shotgun (WGS) entry which is preliminary data.</text>
</comment>
<name>A0A2M8EYX5_9BACT</name>
<feature type="transmembrane region" description="Helical" evidence="1">
    <location>
        <begin position="67"/>
        <end position="83"/>
    </location>
</feature>
<organism evidence="2 3">
    <name type="scientific">Candidatus Roizmanbacteria bacterium CG_4_9_14_0_2_um_filter_39_13</name>
    <dbReference type="NCBI Taxonomy" id="1974839"/>
    <lineage>
        <taxon>Bacteria</taxon>
        <taxon>Candidatus Roizmaniibacteriota</taxon>
    </lineage>
</organism>
<feature type="transmembrane region" description="Helical" evidence="1">
    <location>
        <begin position="187"/>
        <end position="208"/>
    </location>
</feature>
<evidence type="ECO:0008006" key="4">
    <source>
        <dbReference type="Google" id="ProtNLM"/>
    </source>
</evidence>
<feature type="transmembrane region" description="Helical" evidence="1">
    <location>
        <begin position="228"/>
        <end position="246"/>
    </location>
</feature>
<keyword evidence="1" id="KW-1133">Transmembrane helix</keyword>
<feature type="transmembrane region" description="Helical" evidence="1">
    <location>
        <begin position="42"/>
        <end position="61"/>
    </location>
</feature>
<protein>
    <recommendedName>
        <fullName evidence="4">YYY membrane protein</fullName>
    </recommendedName>
</protein>
<dbReference type="InterPro" id="IPR018746">
    <property type="entry name" value="DUF2298"/>
</dbReference>
<sequence length="775" mass="89273">MTWLSTIAGWYVYLLFLGMLFFPIIARIFRRFPDKGYPFAKTAAIIGVSYIMYLLGLMKILPFTKESLFLILLIFAVFVLKFFKQEIQSLKKLSSKQYLLILFEEALFIVSLLFLAIIRAQEPSIHGLEKFMDFGFMESILKSTYFPPLDMWLSADPASPGGYPINYYYFGHLTGALLIKLSGVNPFIGYNLILATIFAQGMTLTFSLTSSITHMLQNMKQKIEKISLIPTVAVGLLGAFIVNFAGNLHTIYTFTTGYPNESPEPFWDKFQSIAEIQATMTSSGGGVYESMVQNSAYWYPNATRFIPFTIHEFPAYSYVVADLHGHVFDIPFVLITLALIVLFVLNTRSGQKTSHQHTLIKWIENLSKQTIGRLLRFLPFHKNASLIVPFKDRIWVMMIGFIIAINYMTNAFDGPIYLLFMLFVLFFVYKFSWKFAIQTATLLASFLIFSFPFSAHFEPFATAIGVNCSPDFLVEIEKFGPFLFEKGNCQLSELWMMGVLWGFFWISGLLFASYLAMRKRARYSLSSIDWMLILIFGYCTFLLIIPEFVYAKDIYPGHFRANTMFKLGYQAFMMMGVASTIAIYQIVRWQSIKKYILIPVFVLAFFLISLYPFLAFPAYYPGLYDKETYTKNQNLDGMTWMKTQYLDDLEIINFINTSIVGQHVILEAQGDSYTDYDRISAFTGNPTVAGWWVHQWLWRGSSDVVGKRIPDIEALYQSEDITQTQQLIDKYHIEYVVVSGLEREKYQKLNEEKFSQIGYKLFESTNGFGALYKVY</sequence>
<feature type="transmembrane region" description="Helical" evidence="1">
    <location>
        <begin position="494"/>
        <end position="516"/>
    </location>
</feature>
<dbReference type="AlphaFoldDB" id="A0A2M8EYX5"/>
<feature type="transmembrane region" description="Helical" evidence="1">
    <location>
        <begin position="392"/>
        <end position="409"/>
    </location>
</feature>